<dbReference type="Proteomes" id="UP001296967">
    <property type="component" value="Unassembled WGS sequence"/>
</dbReference>
<keyword evidence="7" id="KW-0653">Protein transport</keyword>
<dbReference type="PANTHER" id="PTHR30558:SF3">
    <property type="entry name" value="BIOPOLYMER TRANSPORT PROTEIN EXBD-RELATED"/>
    <property type="match status" value="1"/>
</dbReference>
<evidence type="ECO:0000256" key="2">
    <source>
        <dbReference type="ARBA" id="ARBA00005811"/>
    </source>
</evidence>
<keyword evidence="4 7" id="KW-0812">Transmembrane</keyword>
<dbReference type="AlphaFoldDB" id="A0AAJ0UGC3"/>
<dbReference type="GO" id="GO:0015031">
    <property type="term" value="P:protein transport"/>
    <property type="evidence" value="ECO:0007669"/>
    <property type="project" value="UniProtKB-KW"/>
</dbReference>
<dbReference type="Pfam" id="PF02472">
    <property type="entry name" value="ExbD"/>
    <property type="match status" value="1"/>
</dbReference>
<accession>A0AAJ0UGC3</accession>
<dbReference type="GO" id="GO:0022857">
    <property type="term" value="F:transmembrane transporter activity"/>
    <property type="evidence" value="ECO:0007669"/>
    <property type="project" value="InterPro"/>
</dbReference>
<dbReference type="EMBL" id="NHSF01000058">
    <property type="protein sequence ID" value="MBK5930788.1"/>
    <property type="molecule type" value="Genomic_DNA"/>
</dbReference>
<evidence type="ECO:0008006" key="10">
    <source>
        <dbReference type="Google" id="ProtNLM"/>
    </source>
</evidence>
<organism evidence="8 9">
    <name type="scientific">Halochromatium salexigens</name>
    <name type="common">Chromatium salexigens</name>
    <dbReference type="NCBI Taxonomy" id="49447"/>
    <lineage>
        <taxon>Bacteria</taxon>
        <taxon>Pseudomonadati</taxon>
        <taxon>Pseudomonadota</taxon>
        <taxon>Gammaproteobacteria</taxon>
        <taxon>Chromatiales</taxon>
        <taxon>Chromatiaceae</taxon>
        <taxon>Halochromatium</taxon>
    </lineage>
</organism>
<evidence type="ECO:0000313" key="8">
    <source>
        <dbReference type="EMBL" id="MBK5930788.1"/>
    </source>
</evidence>
<evidence type="ECO:0000256" key="4">
    <source>
        <dbReference type="ARBA" id="ARBA00022692"/>
    </source>
</evidence>
<keyword evidence="9" id="KW-1185">Reference proteome</keyword>
<name>A0AAJ0UGC3_HALSE</name>
<proteinExistence type="inferred from homology"/>
<keyword evidence="3" id="KW-1003">Cell membrane</keyword>
<keyword evidence="5" id="KW-1133">Transmembrane helix</keyword>
<keyword evidence="6" id="KW-0472">Membrane</keyword>
<dbReference type="InterPro" id="IPR003400">
    <property type="entry name" value="ExbD"/>
</dbReference>
<dbReference type="PANTHER" id="PTHR30558">
    <property type="entry name" value="EXBD MEMBRANE COMPONENT OF PMF-DRIVEN MACROMOLECULE IMPORT SYSTEM"/>
    <property type="match status" value="1"/>
</dbReference>
<evidence type="ECO:0000256" key="3">
    <source>
        <dbReference type="ARBA" id="ARBA00022475"/>
    </source>
</evidence>
<dbReference type="GO" id="GO:0005886">
    <property type="term" value="C:plasma membrane"/>
    <property type="evidence" value="ECO:0007669"/>
    <property type="project" value="UniProtKB-SubCell"/>
</dbReference>
<gene>
    <name evidence="8" type="ORF">CCR82_09710</name>
</gene>
<evidence type="ECO:0000313" key="9">
    <source>
        <dbReference type="Proteomes" id="UP001296967"/>
    </source>
</evidence>
<evidence type="ECO:0000256" key="7">
    <source>
        <dbReference type="RuleBase" id="RU003879"/>
    </source>
</evidence>
<comment type="similarity">
    <text evidence="2 7">Belongs to the ExbD/TolR family.</text>
</comment>
<evidence type="ECO:0000256" key="5">
    <source>
        <dbReference type="ARBA" id="ARBA00022989"/>
    </source>
</evidence>
<keyword evidence="7" id="KW-0813">Transport</keyword>
<reference evidence="8" key="1">
    <citation type="submission" date="2017-05" db="EMBL/GenBank/DDBJ databases">
        <authorList>
            <person name="Imhoff J.F."/>
            <person name="Rahn T."/>
            <person name="Kuenzel S."/>
            <person name="Neulinger S.C."/>
        </authorList>
    </citation>
    <scope>NUCLEOTIDE SEQUENCE</scope>
    <source>
        <strain evidence="8">DSM 4395</strain>
    </source>
</reference>
<evidence type="ECO:0000256" key="1">
    <source>
        <dbReference type="ARBA" id="ARBA00004162"/>
    </source>
</evidence>
<comment type="caution">
    <text evidence="8">The sequence shown here is derived from an EMBL/GenBank/DDBJ whole genome shotgun (WGS) entry which is preliminary data.</text>
</comment>
<protein>
    <recommendedName>
        <fullName evidence="10">Biopolymer transporter ExbD</fullName>
    </recommendedName>
</protein>
<comment type="subcellular location">
    <subcellularLocation>
        <location evidence="1">Cell membrane</location>
        <topology evidence="1">Single-pass membrane protein</topology>
    </subcellularLocation>
    <subcellularLocation>
        <location evidence="7">Cell membrane</location>
        <topology evidence="7">Single-pass type II membrane protein</topology>
    </subcellularLocation>
</comment>
<sequence length="136" mass="14726">MSLIPLINVVFLLLIFFMLAGTISPSDTLPVEPPTSKQGRRLSHDAPQILLDSQGRIALDGTIIVLSQLQDRLLESIATNDSRGEEGQSALDDESRAPLTLSVKADGAVVSSQLRALLAELRALDVEQVQLLVRQD</sequence>
<reference evidence="8" key="2">
    <citation type="journal article" date="2020" name="Microorganisms">
        <title>Osmotic Adaptation and Compatible Solute Biosynthesis of Phototrophic Bacteria as Revealed from Genome Analyses.</title>
        <authorList>
            <person name="Imhoff J.F."/>
            <person name="Rahn T."/>
            <person name="Kunzel S."/>
            <person name="Keller A."/>
            <person name="Neulinger S.C."/>
        </authorList>
    </citation>
    <scope>NUCLEOTIDE SEQUENCE</scope>
    <source>
        <strain evidence="8">DSM 4395</strain>
    </source>
</reference>
<evidence type="ECO:0000256" key="6">
    <source>
        <dbReference type="ARBA" id="ARBA00023136"/>
    </source>
</evidence>